<protein>
    <recommendedName>
        <fullName evidence="1">Rhamnogalacturonase A/B/Epimerase-like pectate lyase domain-containing protein</fullName>
    </recommendedName>
</protein>
<evidence type="ECO:0000313" key="3">
    <source>
        <dbReference type="Proteomes" id="UP000026249"/>
    </source>
</evidence>
<sequence>MNKAITEGLVLMPPAFAAGLNVWSSGDGTPGSATYDGAPNAAIATADQDFGDCLELQKNAEPQKVRYMGQTPIQPGCYLRVTARVKAISGNLPNVRIAAFALNGAGNHVNGLVEIGPETTLTAYGEVVEVSAIIGSGNRGGVDMVWGTGVQNAHVGLDLTGNNGGVVRIDDLIVEDVTSVFLRDYLDWVDVRDYGAIGDGVTDDAAAFNAADAAANGRSVLVPAGTFHLGADVTFTNKVRFEGTVTMPTANRLTLVKNYELNSYVDAFGDELEAFKRAVAVLFNFSDHDSLDLNGRQVDITEPIDVQAAVGNKTTFSNRRVIRNGIISASASSNWDTDQVTSQATYAVSSNTTLTNVTNVANIQVGSLVEGLGVGREVYVRSKNVGAGTITLSQPLFDAVGTQTYTFKRFKYLLDFSGWDDLDRFVLADLDLRCAGQCSGVLIPPQGIIFTIRDCFFTGPKDRGISSHGNGCQGMQVDRCQFLSNEQAANVQDRVSIAMNCNANDVKIRDNRVVRFKHFAIIAGTGNIVSANHFFQGDATSQGLRDAGMVLTRTNVKSTLTANYIDNCWVEWTNEHDSAPEHSSESSFGALTLVGNIFFISNAAPWTRCFVIKPVGPGHFIHGLNVTGNTFKSSDGAIERVESVDTTFADLDYGRFRNVQWENNTYTGVTAFTGSPVMVQFDQSTNASTWNCDFSTYLPFGGRARNVDGFVAEGQIQNASNQRVTAMPYVQVEQGTNRNQINLVWPEACRGRVHVTGRVDNFI</sequence>
<gene>
    <name evidence="2" type="ORF">ACMU_05545</name>
</gene>
<dbReference type="Gene3D" id="2.160.20.10">
    <property type="entry name" value="Single-stranded right-handed beta-helix, Pectin lyase-like"/>
    <property type="match status" value="1"/>
</dbReference>
<reference evidence="2 3" key="1">
    <citation type="submission" date="2014-03" db="EMBL/GenBank/DDBJ databases">
        <title>Draft Genome Sequence of Actibacterium mucosum KCTC 23349, a Marine Alphaproteobacterium with Complex Ionic Requirements Isolated from Mediterranean Seawater at Malvarrosa Beach, Valencia, Spain.</title>
        <authorList>
            <person name="Arahal D.R."/>
            <person name="Shao Z."/>
            <person name="Lai Q."/>
            <person name="Pujalte M.J."/>
        </authorList>
    </citation>
    <scope>NUCLEOTIDE SEQUENCE [LARGE SCALE GENOMIC DNA]</scope>
    <source>
        <strain evidence="2 3">KCTC 23349</strain>
    </source>
</reference>
<evidence type="ECO:0000259" key="1">
    <source>
        <dbReference type="Pfam" id="PF12708"/>
    </source>
</evidence>
<dbReference type="InterPro" id="IPR024535">
    <property type="entry name" value="RHGA/B-epi-like_pectate_lyase"/>
</dbReference>
<dbReference type="STRING" id="1454373.ACMU_05545"/>
<dbReference type="EMBL" id="JFKE01000002">
    <property type="protein sequence ID" value="KAJ56408.1"/>
    <property type="molecule type" value="Genomic_DNA"/>
</dbReference>
<dbReference type="InterPro" id="IPR011050">
    <property type="entry name" value="Pectin_lyase_fold/virulence"/>
</dbReference>
<dbReference type="RefSeq" id="WP_035256420.1">
    <property type="nucleotide sequence ID" value="NZ_JFKE01000002.1"/>
</dbReference>
<proteinExistence type="predicted"/>
<organism evidence="2 3">
    <name type="scientific">Actibacterium mucosum KCTC 23349</name>
    <dbReference type="NCBI Taxonomy" id="1454373"/>
    <lineage>
        <taxon>Bacteria</taxon>
        <taxon>Pseudomonadati</taxon>
        <taxon>Pseudomonadota</taxon>
        <taxon>Alphaproteobacteria</taxon>
        <taxon>Rhodobacterales</taxon>
        <taxon>Roseobacteraceae</taxon>
        <taxon>Actibacterium</taxon>
    </lineage>
</organism>
<dbReference type="SUPFAM" id="SSF51126">
    <property type="entry name" value="Pectin lyase-like"/>
    <property type="match status" value="1"/>
</dbReference>
<dbReference type="AlphaFoldDB" id="A0A037ZK06"/>
<dbReference type="InterPro" id="IPR012334">
    <property type="entry name" value="Pectin_lyas_fold"/>
</dbReference>
<dbReference type="Proteomes" id="UP000026249">
    <property type="component" value="Unassembled WGS sequence"/>
</dbReference>
<feature type="domain" description="Rhamnogalacturonase A/B/Epimerase-like pectate lyase" evidence="1">
    <location>
        <begin position="188"/>
        <end position="275"/>
    </location>
</feature>
<dbReference type="OrthoDB" id="7749009at2"/>
<evidence type="ECO:0000313" key="2">
    <source>
        <dbReference type="EMBL" id="KAJ56408.1"/>
    </source>
</evidence>
<keyword evidence="3" id="KW-1185">Reference proteome</keyword>
<accession>A0A037ZK06</accession>
<name>A0A037ZK06_9RHOB</name>
<comment type="caution">
    <text evidence="2">The sequence shown here is derived from an EMBL/GenBank/DDBJ whole genome shotgun (WGS) entry which is preliminary data.</text>
</comment>
<dbReference type="Pfam" id="PF12708">
    <property type="entry name" value="Pect-lyase_RHGA_epim"/>
    <property type="match status" value="1"/>
</dbReference>